<evidence type="ECO:0000313" key="5">
    <source>
        <dbReference type="Proteomes" id="UP000483078"/>
    </source>
</evidence>
<dbReference type="InterPro" id="IPR000182">
    <property type="entry name" value="GNAT_dom"/>
</dbReference>
<feature type="domain" description="N-acetyltransferase" evidence="3">
    <location>
        <begin position="1"/>
        <end position="132"/>
    </location>
</feature>
<evidence type="ECO:0000256" key="2">
    <source>
        <dbReference type="ARBA" id="ARBA00023315"/>
    </source>
</evidence>
<evidence type="ECO:0000313" key="4">
    <source>
        <dbReference type="EMBL" id="MTJ03791.1"/>
    </source>
</evidence>
<dbReference type="Pfam" id="PF00583">
    <property type="entry name" value="Acetyltransf_1"/>
    <property type="match status" value="1"/>
</dbReference>
<sequence>MAALHAAAFENSRPWSAQEFASLLQSAATFHVGDARAFALGRVIADEAELLTLATSPGARRRGLGKACVSAFLHAAHARGATTAFLEVAADNTAALALYRTCGFDEDGRRPGYYARKGAAPVDAILMRRALP</sequence>
<accession>A0A7C9H9X3</accession>
<reference evidence="4 5" key="1">
    <citation type="submission" date="2019-06" db="EMBL/GenBank/DDBJ databases">
        <title>Enrichment of Autotrophic Halophilic Microorganisms from Red Sea Brine Pool Using Microbial Electrosynthesis System.</title>
        <authorList>
            <person name="Alqahtani M.F."/>
            <person name="Bajracharya S."/>
            <person name="Katuri K.P."/>
            <person name="Ali M."/>
            <person name="Saikaly P.E."/>
        </authorList>
    </citation>
    <scope>NUCLEOTIDE SEQUENCE [LARGE SCALE GENOMIC DNA]</scope>
    <source>
        <strain evidence="4">MES6</strain>
    </source>
</reference>
<protein>
    <submittedName>
        <fullName evidence="4">GNAT family N-acetyltransferase</fullName>
    </submittedName>
</protein>
<dbReference type="Proteomes" id="UP000483078">
    <property type="component" value="Unassembled WGS sequence"/>
</dbReference>
<dbReference type="GO" id="GO:0016747">
    <property type="term" value="F:acyltransferase activity, transferring groups other than amino-acyl groups"/>
    <property type="evidence" value="ECO:0007669"/>
    <property type="project" value="InterPro"/>
</dbReference>
<dbReference type="Gene3D" id="3.40.630.30">
    <property type="match status" value="1"/>
</dbReference>
<name>A0A7C9H9X3_9RHOB</name>
<evidence type="ECO:0000259" key="3">
    <source>
        <dbReference type="PROSITE" id="PS51186"/>
    </source>
</evidence>
<keyword evidence="1 4" id="KW-0808">Transferase</keyword>
<dbReference type="InterPro" id="IPR016181">
    <property type="entry name" value="Acyl_CoA_acyltransferase"/>
</dbReference>
<dbReference type="EMBL" id="VENJ01000004">
    <property type="protein sequence ID" value="MTJ03791.1"/>
    <property type="molecule type" value="Genomic_DNA"/>
</dbReference>
<evidence type="ECO:0000256" key="1">
    <source>
        <dbReference type="ARBA" id="ARBA00022679"/>
    </source>
</evidence>
<comment type="caution">
    <text evidence="4">The sequence shown here is derived from an EMBL/GenBank/DDBJ whole genome shotgun (WGS) entry which is preliminary data.</text>
</comment>
<proteinExistence type="predicted"/>
<dbReference type="RefSeq" id="WP_273248363.1">
    <property type="nucleotide sequence ID" value="NZ_VENJ01000004.1"/>
</dbReference>
<dbReference type="CDD" id="cd04301">
    <property type="entry name" value="NAT_SF"/>
    <property type="match status" value="1"/>
</dbReference>
<dbReference type="PROSITE" id="PS51186">
    <property type="entry name" value="GNAT"/>
    <property type="match status" value="1"/>
</dbReference>
<keyword evidence="2" id="KW-0012">Acyltransferase</keyword>
<dbReference type="AlphaFoldDB" id="A0A7C9H9X3"/>
<dbReference type="SUPFAM" id="SSF55729">
    <property type="entry name" value="Acyl-CoA N-acyltransferases (Nat)"/>
    <property type="match status" value="1"/>
</dbReference>
<gene>
    <name evidence="4" type="ORF">FH759_03720</name>
</gene>
<dbReference type="PANTHER" id="PTHR43877">
    <property type="entry name" value="AMINOALKYLPHOSPHONATE N-ACETYLTRANSFERASE-RELATED-RELATED"/>
    <property type="match status" value="1"/>
</dbReference>
<dbReference type="InterPro" id="IPR050832">
    <property type="entry name" value="Bact_Acetyltransf"/>
</dbReference>
<organism evidence="4 5">
    <name type="scientific">Sediminimonas qiaohouensis</name>
    <dbReference type="NCBI Taxonomy" id="552061"/>
    <lineage>
        <taxon>Bacteria</taxon>
        <taxon>Pseudomonadati</taxon>
        <taxon>Pseudomonadota</taxon>
        <taxon>Alphaproteobacteria</taxon>
        <taxon>Rhodobacterales</taxon>
        <taxon>Roseobacteraceae</taxon>
        <taxon>Sediminimonas</taxon>
    </lineage>
</organism>